<protein>
    <recommendedName>
        <fullName evidence="4">TPR domain protein</fullName>
    </recommendedName>
</protein>
<accession>A0A099KYV0</accession>
<feature type="chain" id="PRO_5001957485" description="TPR domain protein" evidence="1">
    <location>
        <begin position="31"/>
        <end position="484"/>
    </location>
</feature>
<name>A0A099KYV0_COLPS</name>
<proteinExistence type="predicted"/>
<feature type="signal peptide" evidence="1">
    <location>
        <begin position="1"/>
        <end position="30"/>
    </location>
</feature>
<dbReference type="OrthoDB" id="6382843at2"/>
<dbReference type="EMBL" id="JQEC01000016">
    <property type="protein sequence ID" value="KGJ94823.1"/>
    <property type="molecule type" value="Genomic_DNA"/>
</dbReference>
<evidence type="ECO:0000313" key="3">
    <source>
        <dbReference type="Proteomes" id="UP000029868"/>
    </source>
</evidence>
<sequence>MKATVTNLFVHFIYVSLFSFGLFVSTYCAAAEVKNYQNQLAVIDKAHQEFTNDFYNKIIKTAKLKAARFNSLEALSQAIINEINLKKPIKATALIIRNQFLLTRNYYDPKVILLIKQLLDNNVLINAQDLISKINDQGDDGVNAQLSYLLADFYFQRKNWPKVLTYLKDNMSELPIEQYHHAQLMTGISLQKQGEHHRSIKAYEKVVASSEYYAAAQFNMALANIRQGWWTDGHQIISQLLTSQETENKEKALNRLYITLGYSLLNQAYYRNARKTFQLVGLNSRYSNQALLGIALTAAHQDDYIGALNATRFLKDKKQDDLPIDEAYLLMPFFYEKSQQLATASLGYSQASGYYQDKINSMNRLINSPLILKKATMAMSENSVMSIANANSDANNKTRVDFLANYPKYFFSQRQNMLAFKDSLTRLNKPQISKKITALNDEYENITIMMAKSIMQNRVSQLSSYLNQSRYGLARLYDNNTVEQ</sequence>
<keyword evidence="1" id="KW-0732">Signal</keyword>
<dbReference type="Proteomes" id="UP000029868">
    <property type="component" value="Unassembled WGS sequence"/>
</dbReference>
<gene>
    <name evidence="2" type="ORF">GAB14E_2057</name>
</gene>
<dbReference type="AlphaFoldDB" id="A0A099KYV0"/>
<evidence type="ECO:0000256" key="1">
    <source>
        <dbReference type="SAM" id="SignalP"/>
    </source>
</evidence>
<dbReference type="SUPFAM" id="SSF48452">
    <property type="entry name" value="TPR-like"/>
    <property type="match status" value="2"/>
</dbReference>
<dbReference type="InterPro" id="IPR011990">
    <property type="entry name" value="TPR-like_helical_dom_sf"/>
</dbReference>
<dbReference type="Gene3D" id="1.25.40.10">
    <property type="entry name" value="Tetratricopeptide repeat domain"/>
    <property type="match status" value="1"/>
</dbReference>
<reference evidence="2 3" key="1">
    <citation type="submission" date="2014-08" db="EMBL/GenBank/DDBJ databases">
        <title>Genomic and Phenotypic Diversity of Colwellia psychrerythraea strains from Disparate Marine Basins.</title>
        <authorList>
            <person name="Techtmann S.M."/>
            <person name="Stelling S.C."/>
            <person name="Utturkar S.M."/>
            <person name="Alshibli N."/>
            <person name="Harris A."/>
            <person name="Brown S.D."/>
            <person name="Hazen T.C."/>
        </authorList>
    </citation>
    <scope>NUCLEOTIDE SEQUENCE [LARGE SCALE GENOMIC DNA]</scope>
    <source>
        <strain evidence="2 3">GAB14E</strain>
    </source>
</reference>
<dbReference type="PATRIC" id="fig|28229.3.peg.1672"/>
<evidence type="ECO:0008006" key="4">
    <source>
        <dbReference type="Google" id="ProtNLM"/>
    </source>
</evidence>
<dbReference type="RefSeq" id="WP_033081743.1">
    <property type="nucleotide sequence ID" value="NZ_JQEC01000016.1"/>
</dbReference>
<evidence type="ECO:0000313" key="2">
    <source>
        <dbReference type="EMBL" id="KGJ94823.1"/>
    </source>
</evidence>
<comment type="caution">
    <text evidence="2">The sequence shown here is derived from an EMBL/GenBank/DDBJ whole genome shotgun (WGS) entry which is preliminary data.</text>
</comment>
<organism evidence="2 3">
    <name type="scientific">Colwellia psychrerythraea</name>
    <name type="common">Vibrio psychroerythus</name>
    <dbReference type="NCBI Taxonomy" id="28229"/>
    <lineage>
        <taxon>Bacteria</taxon>
        <taxon>Pseudomonadati</taxon>
        <taxon>Pseudomonadota</taxon>
        <taxon>Gammaproteobacteria</taxon>
        <taxon>Alteromonadales</taxon>
        <taxon>Colwelliaceae</taxon>
        <taxon>Colwellia</taxon>
    </lineage>
</organism>